<dbReference type="EMBL" id="BBNS01000004">
    <property type="protein sequence ID" value="GAL70199.1"/>
    <property type="molecule type" value="Genomic_DNA"/>
</dbReference>
<keyword evidence="1" id="KW-0378">Hydrolase</keyword>
<dbReference type="Proteomes" id="UP000029646">
    <property type="component" value="Unassembled WGS sequence"/>
</dbReference>
<protein>
    <submittedName>
        <fullName evidence="1">Type I restriction-modification system specificity subunit S</fullName>
        <ecNumber evidence="1">3.1.21.3</ecNumber>
    </submittedName>
</protein>
<evidence type="ECO:0000313" key="2">
    <source>
        <dbReference type="Proteomes" id="UP000029646"/>
    </source>
</evidence>
<reference evidence="1 2" key="1">
    <citation type="journal article" date="2014" name="Genome Announc.">
        <title>Draft Genome Sequence of Marine Flavobacterium Jejuia pallidilutea Strain 11shimoA1 and Pigmentation Mutants.</title>
        <authorList>
            <person name="Takatani N."/>
            <person name="Nakanishi M."/>
            <person name="Meirelles P."/>
            <person name="Mino S."/>
            <person name="Suda W."/>
            <person name="Oshima K."/>
            <person name="Hattori M."/>
            <person name="Ohkuma M."/>
            <person name="Hosokawa M."/>
            <person name="Miyashita K."/>
            <person name="Thompson F.L."/>
            <person name="Niwa A."/>
            <person name="Sawabe T."/>
            <person name="Sawabe T."/>
        </authorList>
    </citation>
    <scope>NUCLEOTIDE SEQUENCE [LARGE SCALE GENOMIC DNA]</scope>
    <source>
        <strain evidence="2">JCM19302</strain>
    </source>
</reference>
<evidence type="ECO:0000313" key="1">
    <source>
        <dbReference type="EMBL" id="GAL70199.1"/>
    </source>
</evidence>
<dbReference type="EC" id="3.1.21.3" evidence="1"/>
<gene>
    <name evidence="1" type="ORF">JCM19302_2774</name>
</gene>
<name>A0A090W414_9FLAO</name>
<sequence length="61" mass="6962">MELVLSSEILDVRDGTHDSPKYIEKGYPLVTSKNLKQGVICFEDVNTFPKRIITKLIIVQK</sequence>
<accession>A0A090W414</accession>
<proteinExistence type="predicted"/>
<dbReference type="GO" id="GO:0009035">
    <property type="term" value="F:type I site-specific deoxyribonuclease activity"/>
    <property type="evidence" value="ECO:0007669"/>
    <property type="project" value="UniProtKB-EC"/>
</dbReference>
<dbReference type="AlphaFoldDB" id="A0A090W414"/>
<comment type="caution">
    <text evidence="1">The sequence shown here is derived from an EMBL/GenBank/DDBJ whole genome shotgun (WGS) entry which is preliminary data.</text>
</comment>
<organism evidence="1 2">
    <name type="scientific">Jejuia pallidilutea</name>
    <dbReference type="NCBI Taxonomy" id="504487"/>
    <lineage>
        <taxon>Bacteria</taxon>
        <taxon>Pseudomonadati</taxon>
        <taxon>Bacteroidota</taxon>
        <taxon>Flavobacteriia</taxon>
        <taxon>Flavobacteriales</taxon>
        <taxon>Flavobacteriaceae</taxon>
        <taxon>Jejuia</taxon>
    </lineage>
</organism>
<dbReference type="RefSeq" id="WP_052414898.1">
    <property type="nucleotide sequence ID" value="NZ_BBNS01000004.1"/>
</dbReference>